<accession>A0A4Q9KJ18</accession>
<comment type="caution">
    <text evidence="3">The sequence shown here is derived from an EMBL/GenBank/DDBJ whole genome shotgun (WGS) entry which is preliminary data.</text>
</comment>
<dbReference type="InterPro" id="IPR023582">
    <property type="entry name" value="Impact"/>
</dbReference>
<dbReference type="PANTHER" id="PTHR16301:SF20">
    <property type="entry name" value="IMPACT FAMILY MEMBER YIGZ"/>
    <property type="match status" value="1"/>
</dbReference>
<dbReference type="InterPro" id="IPR001498">
    <property type="entry name" value="Impact_N"/>
</dbReference>
<dbReference type="Pfam" id="PF01205">
    <property type="entry name" value="Impact_N"/>
    <property type="match status" value="1"/>
</dbReference>
<gene>
    <name evidence="3" type="ORF">ET996_10325</name>
</gene>
<name>A0A4Q9KJ18_PROTD</name>
<dbReference type="SUPFAM" id="SSF54211">
    <property type="entry name" value="Ribosomal protein S5 domain 2-like"/>
    <property type="match status" value="1"/>
</dbReference>
<dbReference type="GO" id="GO:0005737">
    <property type="term" value="C:cytoplasm"/>
    <property type="evidence" value="ECO:0007669"/>
    <property type="project" value="TreeGrafter"/>
</dbReference>
<evidence type="ECO:0000256" key="1">
    <source>
        <dbReference type="ARBA" id="ARBA00007665"/>
    </source>
</evidence>
<dbReference type="InterPro" id="IPR020569">
    <property type="entry name" value="UPF0029_Impact_CS"/>
</dbReference>
<proteinExistence type="inferred from homology"/>
<dbReference type="GO" id="GO:0006446">
    <property type="term" value="P:regulation of translational initiation"/>
    <property type="evidence" value="ECO:0007669"/>
    <property type="project" value="TreeGrafter"/>
</dbReference>
<sequence length="217" mass="22969">MANAACQDGTVTLWLPRGYRAESELEVKRSRFLTTLARVDAEEAAREVIADVRRVHPAARHHCSAFIVEVEGAQHIERSSDDGEPSGTAGAPMLGVLRGSGVTQVVAVVTRYFGGVLLGTGGLVRAYSDAVAQALDAAPRVKPLLRVRYSIEVGHGAAGRFQSVLRATGCTIESVDYSEFASITFVAPETCDVATVISVAAGGRLRPSRVGQFQSEG</sequence>
<dbReference type="Gene3D" id="3.30.230.30">
    <property type="entry name" value="Impact, N-terminal domain"/>
    <property type="match status" value="1"/>
</dbReference>
<evidence type="ECO:0000259" key="2">
    <source>
        <dbReference type="Pfam" id="PF01205"/>
    </source>
</evidence>
<feature type="domain" description="Impact N-terminal" evidence="2">
    <location>
        <begin position="28"/>
        <end position="135"/>
    </location>
</feature>
<dbReference type="AlphaFoldDB" id="A0A4Q9KJ18"/>
<dbReference type="InterPro" id="IPR020568">
    <property type="entry name" value="Ribosomal_Su5_D2-typ_SF"/>
</dbReference>
<reference evidence="3 4" key="1">
    <citation type="submission" date="2019-01" db="EMBL/GenBank/DDBJ databases">
        <title>Lactibacter flavus gen. nov., sp. nov., a novel bacterium of the family Propionibacteriaceae isolated from raw milk and dairy products.</title>
        <authorList>
            <person name="Huptas C."/>
            <person name="Wenning M."/>
            <person name="Breitenwieser F."/>
            <person name="Doll E."/>
            <person name="Von Neubeck M."/>
            <person name="Busse H.-J."/>
            <person name="Scherer S."/>
        </authorList>
    </citation>
    <scope>NUCLEOTIDE SEQUENCE [LARGE SCALE GENOMIC DNA]</scope>
    <source>
        <strain evidence="3 4">DSM 22130</strain>
    </source>
</reference>
<keyword evidence="4" id="KW-1185">Reference proteome</keyword>
<comment type="similarity">
    <text evidence="1">Belongs to the IMPACT family.</text>
</comment>
<evidence type="ECO:0000313" key="3">
    <source>
        <dbReference type="EMBL" id="TBT94406.1"/>
    </source>
</evidence>
<dbReference type="Proteomes" id="UP000291933">
    <property type="component" value="Unassembled WGS sequence"/>
</dbReference>
<dbReference type="OrthoDB" id="9813771at2"/>
<evidence type="ECO:0000313" key="4">
    <source>
        <dbReference type="Proteomes" id="UP000291933"/>
    </source>
</evidence>
<dbReference type="InterPro" id="IPR036956">
    <property type="entry name" value="Impact_N_sf"/>
</dbReference>
<dbReference type="PANTHER" id="PTHR16301">
    <property type="entry name" value="IMPACT-RELATED"/>
    <property type="match status" value="1"/>
</dbReference>
<dbReference type="PROSITE" id="PS00910">
    <property type="entry name" value="UPF0029"/>
    <property type="match status" value="1"/>
</dbReference>
<protein>
    <submittedName>
        <fullName evidence="3">YigZ family protein</fullName>
    </submittedName>
</protein>
<dbReference type="EMBL" id="SDMR01000013">
    <property type="protein sequence ID" value="TBT94406.1"/>
    <property type="molecule type" value="Genomic_DNA"/>
</dbReference>
<organism evidence="3 4">
    <name type="scientific">Propioniciclava tarda</name>
    <dbReference type="NCBI Taxonomy" id="433330"/>
    <lineage>
        <taxon>Bacteria</taxon>
        <taxon>Bacillati</taxon>
        <taxon>Actinomycetota</taxon>
        <taxon>Actinomycetes</taxon>
        <taxon>Propionibacteriales</taxon>
        <taxon>Propionibacteriaceae</taxon>
        <taxon>Propioniciclava</taxon>
    </lineage>
</organism>